<accession>A0A6G9Z9M8</accession>
<dbReference type="Gene3D" id="3.40.50.300">
    <property type="entry name" value="P-loop containing nucleotide triphosphate hydrolases"/>
    <property type="match status" value="1"/>
</dbReference>
<protein>
    <submittedName>
        <fullName evidence="1">Uncharacterized protein</fullName>
    </submittedName>
</protein>
<dbReference type="AlphaFoldDB" id="A0A6G9Z9M8"/>
<dbReference type="RefSeq" id="WP_167489501.1">
    <property type="nucleotide sequence ID" value="NZ_CP046173.1"/>
</dbReference>
<name>A0A6G9Z9M8_9NOCA</name>
<dbReference type="InterPro" id="IPR027417">
    <property type="entry name" value="P-loop_NTPase"/>
</dbReference>
<dbReference type="Proteomes" id="UP000500953">
    <property type="component" value="Chromosome"/>
</dbReference>
<sequence length="78" mass="8711">MLHADDELVQHINTDTVETGARQWRLTNLDASEIARSWHNQEAHVIDTTGLQPRQVAKPIAAQADQIHIAATDRHPAN</sequence>
<dbReference type="EMBL" id="CP046173">
    <property type="protein sequence ID" value="QIS22101.1"/>
    <property type="molecule type" value="Genomic_DNA"/>
</dbReference>
<gene>
    <name evidence="1" type="ORF">F6W96_30910</name>
</gene>
<evidence type="ECO:0000313" key="1">
    <source>
        <dbReference type="EMBL" id="QIS22101.1"/>
    </source>
</evidence>
<proteinExistence type="predicted"/>
<organism evidence="1 2">
    <name type="scientific">Nocardia terpenica</name>
    <dbReference type="NCBI Taxonomy" id="455432"/>
    <lineage>
        <taxon>Bacteria</taxon>
        <taxon>Bacillati</taxon>
        <taxon>Actinomycetota</taxon>
        <taxon>Actinomycetes</taxon>
        <taxon>Mycobacteriales</taxon>
        <taxon>Nocardiaceae</taxon>
        <taxon>Nocardia</taxon>
    </lineage>
</organism>
<evidence type="ECO:0000313" key="2">
    <source>
        <dbReference type="Proteomes" id="UP000500953"/>
    </source>
</evidence>
<reference evidence="1 2" key="1">
    <citation type="journal article" date="2019" name="ACS Chem. Biol.">
        <title>Identification and Mobilization of a Cryptic Antibiotic Biosynthesis Gene Locus from a Human-Pathogenic Nocardia Isolate.</title>
        <authorList>
            <person name="Herisse M."/>
            <person name="Ishida K."/>
            <person name="Porter J.L."/>
            <person name="Howden B."/>
            <person name="Hertweck C."/>
            <person name="Stinear T.P."/>
            <person name="Pidot S.J."/>
        </authorList>
    </citation>
    <scope>NUCLEOTIDE SEQUENCE [LARGE SCALE GENOMIC DNA]</scope>
    <source>
        <strain evidence="1 2">AUSMDU00012715</strain>
    </source>
</reference>